<evidence type="ECO:0000256" key="5">
    <source>
        <dbReference type="ARBA" id="ARBA00022801"/>
    </source>
</evidence>
<keyword evidence="5" id="KW-0378">Hydrolase</keyword>
<dbReference type="PANTHER" id="PTHR47466:SF1">
    <property type="entry name" value="METALLOPROTEASE MEP1 (AFU_ORTHOLOGUE AFUA_1G07730)-RELATED"/>
    <property type="match status" value="1"/>
</dbReference>
<sequence length="676" mass="74321">MKKITFRTLSYFLLFFISFSAFSQKKNTKSNKEIPLSEYNQRSLELTGYIKCLTDENEALLQEKYPNRATKEEFEAWLAPKIQKTKRDINNRENGQRVVRTIPIIFHVFTDGLGAENLDELTIQAQVDQLNIDYADLAGSTYAVSADTEIQFCLAQVNESGIQLDEPGINRVTSYGDGPFTRNDFDTSMKAATQWDPTKYFNVWVADLSGGILGYAQFPDNSGLDGLNVDGGPANTDGVVVLYSSVGSIANPNPNGGQYNAGRTLTHEAGHWLGLRHIWGDGGCNVDDYCDDTPLAGDANYGCPNVDSCVFGNTDPDMVENYMDYTDDSCMHTFTVDQSTRIAAVMDNCPRRMELASSNVCTPAMVYDLDSRATIESLNMDKCEFTITPVVRVYNNGNNTLTSATINYDIDGGTNNTISWTGNLVNYGDFDMVNLPEIALGSGDYTFNVSTSNPNGASDMNPANDADAEVVELGNSYFGSTSITLTLLTDDYGYETSWDFVDSNGTVLYNGGNHPTLGGTNLEDNTTYTEIFTISDNECYTFTIYDDFEDGICCDYGNGSYELMDNNSTTIFTGGEFDATETTTISTTTLSTNDIEFVSGLALYPNPTSNVLNIKTTNSNLPDNYAIYNMLGQVISKKVISSENDLTINTANLSNGMYFIKISKGANEATLRFMKK</sequence>
<proteinExistence type="inferred from homology"/>
<dbReference type="Gene3D" id="3.40.390.10">
    <property type="entry name" value="Collagenase (Catalytic Domain)"/>
    <property type="match status" value="1"/>
</dbReference>
<dbReference type="AlphaFoldDB" id="A0AAU6NXU4"/>
<evidence type="ECO:0000256" key="1">
    <source>
        <dbReference type="ARBA" id="ARBA00008721"/>
    </source>
</evidence>
<evidence type="ECO:0000313" key="14">
    <source>
        <dbReference type="Proteomes" id="UP001368318"/>
    </source>
</evidence>
<dbReference type="KEGG" id="mcaa:R3L15_12065"/>
<dbReference type="CDD" id="cd04275">
    <property type="entry name" value="ZnMc_pappalysin_like"/>
    <property type="match status" value="1"/>
</dbReference>
<dbReference type="Pfam" id="PF05572">
    <property type="entry name" value="Peptidase_M43"/>
    <property type="match status" value="1"/>
</dbReference>
<keyword evidence="7 12" id="KW-0482">Metalloprotease</keyword>
<dbReference type="SUPFAM" id="SSF55486">
    <property type="entry name" value="Metalloproteases ('zincins'), catalytic domain"/>
    <property type="match status" value="1"/>
</dbReference>
<evidence type="ECO:0000256" key="4">
    <source>
        <dbReference type="ARBA" id="ARBA00022729"/>
    </source>
</evidence>
<keyword evidence="14" id="KW-1185">Reference proteome</keyword>
<evidence type="ECO:0000259" key="11">
    <source>
        <dbReference type="Pfam" id="PF18962"/>
    </source>
</evidence>
<evidence type="ECO:0000259" key="10">
    <source>
        <dbReference type="Pfam" id="PF05572"/>
    </source>
</evidence>
<dbReference type="PANTHER" id="PTHR47466">
    <property type="match status" value="1"/>
</dbReference>
<comment type="similarity">
    <text evidence="1">Belongs to the peptidase M43B family.</text>
</comment>
<keyword evidence="8" id="KW-1015">Disulfide bond</keyword>
<feature type="signal peptide" evidence="9">
    <location>
        <begin position="1"/>
        <end position="23"/>
    </location>
</feature>
<evidence type="ECO:0000313" key="12">
    <source>
        <dbReference type="EMBL" id="WXA01991.1"/>
    </source>
</evidence>
<dbReference type="NCBIfam" id="TIGR04183">
    <property type="entry name" value="Por_Secre_tail"/>
    <property type="match status" value="1"/>
</dbReference>
<keyword evidence="4 9" id="KW-0732">Signal</keyword>
<dbReference type="RefSeq" id="WP_338731962.1">
    <property type="nucleotide sequence ID" value="NZ_CP136924.1"/>
</dbReference>
<dbReference type="Pfam" id="PF18962">
    <property type="entry name" value="Por_Secre_tail"/>
    <property type="match status" value="1"/>
</dbReference>
<protein>
    <submittedName>
        <fullName evidence="12">M43 family zinc metalloprotease</fullName>
    </submittedName>
</protein>
<organism evidence="12 14">
    <name type="scientific">Mangrovimonas cancribranchiae</name>
    <dbReference type="NCBI Taxonomy" id="3080055"/>
    <lineage>
        <taxon>Bacteria</taxon>
        <taxon>Pseudomonadati</taxon>
        <taxon>Bacteroidota</taxon>
        <taxon>Flavobacteriia</taxon>
        <taxon>Flavobacteriales</taxon>
        <taxon>Flavobacteriaceae</taxon>
        <taxon>Mangrovimonas</taxon>
    </lineage>
</organism>
<reference evidence="12 14" key="1">
    <citation type="submission" date="2023-10" db="EMBL/GenBank/DDBJ databases">
        <title>Culture-based analysis of two novel bacteria associated with mangrove crab gills.</title>
        <authorList>
            <person name="Yang X."/>
            <person name="Garuglieri E."/>
            <person name="Van Goethem M.W."/>
            <person name="Fusi M."/>
            <person name="Marasco R."/>
            <person name="Daffonchio D.G."/>
        </authorList>
    </citation>
    <scope>NUCLEOTIDE SEQUENCE [LARGE SCALE GENOMIC DNA]</scope>
    <source>
        <strain evidence="13">UG2-1</strain>
        <strain evidence="12">UG2-2</strain>
        <strain evidence="14">UG2_2</strain>
    </source>
</reference>
<keyword evidence="2" id="KW-0645">Protease</keyword>
<dbReference type="Proteomes" id="UP001368318">
    <property type="component" value="Chromosome"/>
</dbReference>
<evidence type="ECO:0000256" key="3">
    <source>
        <dbReference type="ARBA" id="ARBA00022723"/>
    </source>
</evidence>
<feature type="chain" id="PRO_5044712794" evidence="9">
    <location>
        <begin position="24"/>
        <end position="676"/>
    </location>
</feature>
<gene>
    <name evidence="13" type="ORF">R3L15_12065</name>
    <name evidence="12" type="ORF">R3L16_09525</name>
</gene>
<dbReference type="InterPro" id="IPR008754">
    <property type="entry name" value="Peptidase_M43"/>
</dbReference>
<keyword evidence="6" id="KW-0862">Zinc</keyword>
<feature type="domain" description="Peptidase M43 pregnancy-associated plasma-A" evidence="10">
    <location>
        <begin position="191"/>
        <end position="346"/>
    </location>
</feature>
<keyword evidence="3" id="KW-0479">Metal-binding</keyword>
<evidence type="ECO:0000256" key="9">
    <source>
        <dbReference type="SAM" id="SignalP"/>
    </source>
</evidence>
<evidence type="ECO:0000256" key="6">
    <source>
        <dbReference type="ARBA" id="ARBA00022833"/>
    </source>
</evidence>
<evidence type="ECO:0000256" key="7">
    <source>
        <dbReference type="ARBA" id="ARBA00023049"/>
    </source>
</evidence>
<dbReference type="EMBL" id="CP136925">
    <property type="protein sequence ID" value="WXA12848.1"/>
    <property type="molecule type" value="Genomic_DNA"/>
</dbReference>
<dbReference type="GO" id="GO:0006508">
    <property type="term" value="P:proteolysis"/>
    <property type="evidence" value="ECO:0007669"/>
    <property type="project" value="UniProtKB-KW"/>
</dbReference>
<dbReference type="GO" id="GO:0008237">
    <property type="term" value="F:metallopeptidase activity"/>
    <property type="evidence" value="ECO:0007669"/>
    <property type="project" value="UniProtKB-KW"/>
</dbReference>
<dbReference type="GO" id="GO:0046872">
    <property type="term" value="F:metal ion binding"/>
    <property type="evidence" value="ECO:0007669"/>
    <property type="project" value="UniProtKB-KW"/>
</dbReference>
<feature type="domain" description="Secretion system C-terminal sorting" evidence="11">
    <location>
        <begin position="603"/>
        <end position="670"/>
    </location>
</feature>
<accession>A0AAU6NXU4</accession>
<evidence type="ECO:0000256" key="2">
    <source>
        <dbReference type="ARBA" id="ARBA00022670"/>
    </source>
</evidence>
<name>A0AAU6NXU4_9FLAO</name>
<evidence type="ECO:0000256" key="8">
    <source>
        <dbReference type="ARBA" id="ARBA00023157"/>
    </source>
</evidence>
<dbReference type="InterPro" id="IPR024079">
    <property type="entry name" value="MetalloPept_cat_dom_sf"/>
</dbReference>
<dbReference type="EMBL" id="CP136924">
    <property type="protein sequence ID" value="WXA01991.1"/>
    <property type="molecule type" value="Genomic_DNA"/>
</dbReference>
<evidence type="ECO:0000313" key="13">
    <source>
        <dbReference type="EMBL" id="WXA12848.1"/>
    </source>
</evidence>
<dbReference type="InterPro" id="IPR026444">
    <property type="entry name" value="Secre_tail"/>
</dbReference>